<protein>
    <recommendedName>
        <fullName evidence="9">Nitrate assimilation regulatory nirA</fullName>
    </recommendedName>
</protein>
<keyword evidence="1" id="KW-0479">Metal-binding</keyword>
<keyword evidence="3" id="KW-0805">Transcription regulation</keyword>
<evidence type="ECO:0008006" key="9">
    <source>
        <dbReference type="Google" id="ProtNLM"/>
    </source>
</evidence>
<dbReference type="KEGG" id="cmt:CCM_03719"/>
<name>G3JG69_CORMM</name>
<dbReference type="PANTHER" id="PTHR31313">
    <property type="entry name" value="TY1 ENHANCER ACTIVATOR"/>
    <property type="match status" value="1"/>
</dbReference>
<dbReference type="AlphaFoldDB" id="G3JG69"/>
<gene>
    <name evidence="7" type="ORF">CCM_03719</name>
</gene>
<dbReference type="CDD" id="cd12148">
    <property type="entry name" value="fungal_TF_MHR"/>
    <property type="match status" value="1"/>
</dbReference>
<evidence type="ECO:0000313" key="8">
    <source>
        <dbReference type="Proteomes" id="UP000001610"/>
    </source>
</evidence>
<keyword evidence="5" id="KW-0804">Transcription</keyword>
<evidence type="ECO:0000256" key="6">
    <source>
        <dbReference type="ARBA" id="ARBA00023242"/>
    </source>
</evidence>
<dbReference type="GO" id="GO:0046872">
    <property type="term" value="F:metal ion binding"/>
    <property type="evidence" value="ECO:0007669"/>
    <property type="project" value="UniProtKB-KW"/>
</dbReference>
<dbReference type="GeneID" id="18165743"/>
<evidence type="ECO:0000313" key="7">
    <source>
        <dbReference type="EMBL" id="EGX92347.1"/>
    </source>
</evidence>
<dbReference type="Proteomes" id="UP000001610">
    <property type="component" value="Unassembled WGS sequence"/>
</dbReference>
<evidence type="ECO:0000256" key="1">
    <source>
        <dbReference type="ARBA" id="ARBA00022723"/>
    </source>
</evidence>
<keyword evidence="4" id="KW-0238">DNA-binding</keyword>
<keyword evidence="6" id="KW-0539">Nucleus</keyword>
<keyword evidence="2" id="KW-0862">Zinc</keyword>
<dbReference type="RefSeq" id="XP_006668931.1">
    <property type="nucleotide sequence ID" value="XM_006668868.1"/>
</dbReference>
<evidence type="ECO:0000256" key="5">
    <source>
        <dbReference type="ARBA" id="ARBA00023163"/>
    </source>
</evidence>
<dbReference type="GO" id="GO:0003677">
    <property type="term" value="F:DNA binding"/>
    <property type="evidence" value="ECO:0007669"/>
    <property type="project" value="UniProtKB-KW"/>
</dbReference>
<dbReference type="InterPro" id="IPR051615">
    <property type="entry name" value="Transcr_Regulatory_Elem"/>
</dbReference>
<dbReference type="VEuPathDB" id="FungiDB:CCM_03719"/>
<reference evidence="7 8" key="1">
    <citation type="journal article" date="2011" name="Genome Biol.">
        <title>Genome sequence of the insect pathogenic fungus Cordyceps militaris, a valued traditional Chinese medicine.</title>
        <authorList>
            <person name="Zheng P."/>
            <person name="Xia Y."/>
            <person name="Xiao G."/>
            <person name="Xiong C."/>
            <person name="Hu X."/>
            <person name="Zhang S."/>
            <person name="Zheng H."/>
            <person name="Huang Y."/>
            <person name="Zhou Y."/>
            <person name="Wang S."/>
            <person name="Zhao G.P."/>
            <person name="Liu X."/>
            <person name="St Leger R.J."/>
            <person name="Wang C."/>
        </authorList>
    </citation>
    <scope>NUCLEOTIDE SEQUENCE [LARGE SCALE GENOMIC DNA]</scope>
    <source>
        <strain evidence="7 8">CM01</strain>
    </source>
</reference>
<dbReference type="OMA" id="FTEWVYK"/>
<evidence type="ECO:0000256" key="2">
    <source>
        <dbReference type="ARBA" id="ARBA00022833"/>
    </source>
</evidence>
<dbReference type="EMBL" id="JH126401">
    <property type="protein sequence ID" value="EGX92347.1"/>
    <property type="molecule type" value="Genomic_DNA"/>
</dbReference>
<proteinExistence type="predicted"/>
<dbReference type="HOGENOM" id="CLU_039521_0_0_1"/>
<sequence length="384" mass="42866">MRWPATSRSGRTLDTEPRQTSWIQLRPQIPQLLDAILTGDCLSFCPIRKDAFLRDFESETDQHCSPALVSTLLALATLLVPEKMAALAASSPGGSSPEGLGYAFAQDAVASLYNGERLPRRIADIQAIGILALYSFCGGELKDGLGFAGDYGIAIATRWESKDDEATLPDRETCAYIYCAAVSFNRLFFLIEDYQKTLDELAIEVGIERPVLHDANSAVFTTNISGSMTDDIFFMRDFSLSPDDPKVLAAKLFEFAEWVYEARCNPDKTMEQAIEVYQNGLHWYDTLFEYTRKCSSQTPFTLFTHAYYQFGVMCLLTPYVLESIPITSDGTLPMAACRQAAGDIAQLVQHYGKLYNEANVFDFMTFFKTAMFSFLEICNAKIPT</sequence>
<evidence type="ECO:0000256" key="4">
    <source>
        <dbReference type="ARBA" id="ARBA00023125"/>
    </source>
</evidence>
<organism evidence="7 8">
    <name type="scientific">Cordyceps militaris (strain CM01)</name>
    <name type="common">Caterpillar fungus</name>
    <dbReference type="NCBI Taxonomy" id="983644"/>
    <lineage>
        <taxon>Eukaryota</taxon>
        <taxon>Fungi</taxon>
        <taxon>Dikarya</taxon>
        <taxon>Ascomycota</taxon>
        <taxon>Pezizomycotina</taxon>
        <taxon>Sordariomycetes</taxon>
        <taxon>Hypocreomycetidae</taxon>
        <taxon>Hypocreales</taxon>
        <taxon>Cordycipitaceae</taxon>
        <taxon>Cordyceps</taxon>
    </lineage>
</organism>
<dbReference type="OrthoDB" id="4869139at2759"/>
<accession>G3JG69</accession>
<keyword evidence="8" id="KW-1185">Reference proteome</keyword>
<evidence type="ECO:0000256" key="3">
    <source>
        <dbReference type="ARBA" id="ARBA00023015"/>
    </source>
</evidence>
<dbReference type="InParanoid" id="G3JG69"/>
<dbReference type="PANTHER" id="PTHR31313:SF81">
    <property type="entry name" value="TY1 ENHANCER ACTIVATOR"/>
    <property type="match status" value="1"/>
</dbReference>